<dbReference type="AlphaFoldDB" id="A0A1F2WGI9"/>
<dbReference type="Gene3D" id="1.20.120.610">
    <property type="entry name" value="lithium bound rotor ring of v- atpase"/>
    <property type="match status" value="1"/>
</dbReference>
<organism evidence="7 8">
    <name type="scientific">Candidatus Solincola sediminis</name>
    <dbReference type="NCBI Taxonomy" id="1797199"/>
    <lineage>
        <taxon>Bacteria</taxon>
        <taxon>Bacillati</taxon>
        <taxon>Actinomycetota</taxon>
        <taxon>Candidatus Geothermincolia</taxon>
        <taxon>Candidatus Geothermincolales</taxon>
        <taxon>Candidatus Geothermincolaceae</taxon>
        <taxon>Candidatus Solincola</taxon>
    </lineage>
</organism>
<evidence type="ECO:0000259" key="6">
    <source>
        <dbReference type="Pfam" id="PF00137"/>
    </source>
</evidence>
<keyword evidence="4 5" id="KW-0472">Membrane</keyword>
<dbReference type="Proteomes" id="UP000177876">
    <property type="component" value="Unassembled WGS sequence"/>
</dbReference>
<dbReference type="CDD" id="cd18180">
    <property type="entry name" value="ATP-synt_Vo_Ao_c_NTPK_rpt2"/>
    <property type="match status" value="1"/>
</dbReference>
<gene>
    <name evidence="7" type="ORF">A2Y75_04445</name>
</gene>
<dbReference type="GO" id="GO:0033177">
    <property type="term" value="C:proton-transporting two-sector ATPase complex, proton-transporting domain"/>
    <property type="evidence" value="ECO:0007669"/>
    <property type="project" value="InterPro"/>
</dbReference>
<evidence type="ECO:0000313" key="8">
    <source>
        <dbReference type="Proteomes" id="UP000177876"/>
    </source>
</evidence>
<feature type="transmembrane region" description="Helical" evidence="5">
    <location>
        <begin position="91"/>
        <end position="116"/>
    </location>
</feature>
<evidence type="ECO:0000256" key="1">
    <source>
        <dbReference type="ARBA" id="ARBA00004141"/>
    </source>
</evidence>
<feature type="transmembrane region" description="Helical" evidence="5">
    <location>
        <begin position="12"/>
        <end position="33"/>
    </location>
</feature>
<evidence type="ECO:0000256" key="5">
    <source>
        <dbReference type="SAM" id="Phobius"/>
    </source>
</evidence>
<evidence type="ECO:0000256" key="4">
    <source>
        <dbReference type="ARBA" id="ARBA00023136"/>
    </source>
</evidence>
<evidence type="ECO:0000313" key="7">
    <source>
        <dbReference type="EMBL" id="OFW55973.1"/>
    </source>
</evidence>
<dbReference type="GO" id="GO:0015078">
    <property type="term" value="F:proton transmembrane transporter activity"/>
    <property type="evidence" value="ECO:0007669"/>
    <property type="project" value="InterPro"/>
</dbReference>
<feature type="domain" description="V-ATPase proteolipid subunit C-like" evidence="6">
    <location>
        <begin position="98"/>
        <end position="155"/>
    </location>
</feature>
<dbReference type="CDD" id="cd18179">
    <property type="entry name" value="ATP-synt_Vo_Ao_c_NTPK_rpt1"/>
    <property type="match status" value="1"/>
</dbReference>
<evidence type="ECO:0000256" key="3">
    <source>
        <dbReference type="ARBA" id="ARBA00022989"/>
    </source>
</evidence>
<sequence length="170" mass="17571">MVGTFGGLTGLHWALLGAAIAVIGGGSGSAMGITYIANVAGGILTEMPDRFGPLLPLVVIPGTQGIYGFITAVLVAFVMKPGSGWEALPGWVGFQIFLACLPVAFVCFVSGAYQGLTSAGAAGIVAKRREEMGRALVLPALVETYAVLSLIVTILFFFVVIKPFYTTLGI</sequence>
<dbReference type="Pfam" id="PF00137">
    <property type="entry name" value="ATP-synt_C"/>
    <property type="match status" value="2"/>
</dbReference>
<dbReference type="InterPro" id="IPR002379">
    <property type="entry name" value="ATPase_proteolipid_c-like_dom"/>
</dbReference>
<dbReference type="SUPFAM" id="SSF81333">
    <property type="entry name" value="F1F0 ATP synthase subunit C"/>
    <property type="match status" value="2"/>
</dbReference>
<feature type="transmembrane region" description="Helical" evidence="5">
    <location>
        <begin position="54"/>
        <end position="79"/>
    </location>
</feature>
<feature type="domain" description="V-ATPase proteolipid subunit C-like" evidence="6">
    <location>
        <begin position="16"/>
        <end position="74"/>
    </location>
</feature>
<evidence type="ECO:0000256" key="2">
    <source>
        <dbReference type="ARBA" id="ARBA00022692"/>
    </source>
</evidence>
<keyword evidence="3 5" id="KW-1133">Transmembrane helix</keyword>
<dbReference type="NCBIfam" id="NF005124">
    <property type="entry name" value="PRK06558.1"/>
    <property type="match status" value="1"/>
</dbReference>
<proteinExistence type="predicted"/>
<name>A0A1F2WGI9_9ACTN</name>
<reference evidence="7 8" key="1">
    <citation type="journal article" date="2016" name="Nat. Commun.">
        <title>Thousands of microbial genomes shed light on interconnected biogeochemical processes in an aquifer system.</title>
        <authorList>
            <person name="Anantharaman K."/>
            <person name="Brown C.T."/>
            <person name="Hug L.A."/>
            <person name="Sharon I."/>
            <person name="Castelle C.J."/>
            <person name="Probst A.J."/>
            <person name="Thomas B.C."/>
            <person name="Singh A."/>
            <person name="Wilkins M.J."/>
            <person name="Karaoz U."/>
            <person name="Brodie E.L."/>
            <person name="Williams K.H."/>
            <person name="Hubbard S.S."/>
            <person name="Banfield J.F."/>
        </authorList>
    </citation>
    <scope>NUCLEOTIDE SEQUENCE [LARGE SCALE GENOMIC DNA]</scope>
</reference>
<comment type="subcellular location">
    <subcellularLocation>
        <location evidence="1">Membrane</location>
        <topology evidence="1">Multi-pass membrane protein</topology>
    </subcellularLocation>
</comment>
<dbReference type="EMBL" id="MELK01000050">
    <property type="protein sequence ID" value="OFW55973.1"/>
    <property type="molecule type" value="Genomic_DNA"/>
</dbReference>
<comment type="caution">
    <text evidence="7">The sequence shown here is derived from an EMBL/GenBank/DDBJ whole genome shotgun (WGS) entry which is preliminary data.</text>
</comment>
<dbReference type="InterPro" id="IPR035921">
    <property type="entry name" value="F/V-ATP_Csub_sf"/>
</dbReference>
<dbReference type="STRING" id="1797197.A2Y75_04445"/>
<feature type="transmembrane region" description="Helical" evidence="5">
    <location>
        <begin position="136"/>
        <end position="161"/>
    </location>
</feature>
<accession>A0A1F2WGI9</accession>
<protein>
    <recommendedName>
        <fullName evidence="6">V-ATPase proteolipid subunit C-like domain-containing protein</fullName>
    </recommendedName>
</protein>
<keyword evidence="2 5" id="KW-0812">Transmembrane</keyword>